<dbReference type="RefSeq" id="WP_258330874.1">
    <property type="nucleotide sequence ID" value="NZ_JAPTGG010000003.1"/>
</dbReference>
<proteinExistence type="predicted"/>
<protein>
    <submittedName>
        <fullName evidence="2">TPM domain-containing protein</fullName>
    </submittedName>
</protein>
<evidence type="ECO:0000313" key="2">
    <source>
        <dbReference type="EMBL" id="MCZ0864724.1"/>
    </source>
</evidence>
<comment type="caution">
    <text evidence="2">The sequence shown here is derived from an EMBL/GenBank/DDBJ whole genome shotgun (WGS) entry which is preliminary data.</text>
</comment>
<accession>A0A9J6RJY9</accession>
<name>A0A9J6RJY9_9GAMM</name>
<gene>
    <name evidence="2" type="ORF">O0V09_05900</name>
</gene>
<dbReference type="Proteomes" id="UP001069090">
    <property type="component" value="Unassembled WGS sequence"/>
</dbReference>
<dbReference type="PANTHER" id="PTHR30373">
    <property type="entry name" value="UPF0603 PROTEIN YGCG"/>
    <property type="match status" value="1"/>
</dbReference>
<evidence type="ECO:0000313" key="3">
    <source>
        <dbReference type="Proteomes" id="UP001069090"/>
    </source>
</evidence>
<dbReference type="Gene3D" id="3.10.310.50">
    <property type="match status" value="1"/>
</dbReference>
<dbReference type="EMBL" id="JAPTGG010000003">
    <property type="protein sequence ID" value="MCZ0864724.1"/>
    <property type="molecule type" value="Genomic_DNA"/>
</dbReference>
<sequence length="169" mass="19151">MRIFKIILITMGIAISACTESDHEGRVRDSLSILTDYEVLSLEKALEKYESETCHQIGVAVLDTTGNESIEEFSLKYARDWRLGYKGLDNGMLILLALNDKKIRIELGLGIERYISNSVTSDVIQKYAIPKLRENNVQGAIQSVVNELMVLARQYNIELKQRPEICRAT</sequence>
<dbReference type="InterPro" id="IPR007621">
    <property type="entry name" value="TPM_dom"/>
</dbReference>
<dbReference type="PANTHER" id="PTHR30373:SF2">
    <property type="entry name" value="UPF0603 PROTEIN YGCG"/>
    <property type="match status" value="1"/>
</dbReference>
<keyword evidence="3" id="KW-1185">Reference proteome</keyword>
<dbReference type="PROSITE" id="PS51257">
    <property type="entry name" value="PROKAR_LIPOPROTEIN"/>
    <property type="match status" value="1"/>
</dbReference>
<feature type="domain" description="TPM" evidence="1">
    <location>
        <begin position="27"/>
        <end position="149"/>
    </location>
</feature>
<reference evidence="2 3" key="1">
    <citation type="submission" date="2022-12" db="EMBL/GenBank/DDBJ databases">
        <title>Dasania phycosphaerae sp. nov., isolated from particulate material of the south coast of Korea.</title>
        <authorList>
            <person name="Jiang Y."/>
        </authorList>
    </citation>
    <scope>NUCLEOTIDE SEQUENCE [LARGE SCALE GENOMIC DNA]</scope>
    <source>
        <strain evidence="2 3">GY-19</strain>
    </source>
</reference>
<dbReference type="AlphaFoldDB" id="A0A9J6RJY9"/>
<dbReference type="Pfam" id="PF04536">
    <property type="entry name" value="TPM_phosphatase"/>
    <property type="match status" value="1"/>
</dbReference>
<evidence type="ECO:0000259" key="1">
    <source>
        <dbReference type="Pfam" id="PF04536"/>
    </source>
</evidence>
<organism evidence="2 3">
    <name type="scientific">Dasania phycosphaerae</name>
    <dbReference type="NCBI Taxonomy" id="2950436"/>
    <lineage>
        <taxon>Bacteria</taxon>
        <taxon>Pseudomonadati</taxon>
        <taxon>Pseudomonadota</taxon>
        <taxon>Gammaproteobacteria</taxon>
        <taxon>Cellvibrionales</taxon>
        <taxon>Spongiibacteraceae</taxon>
        <taxon>Dasania</taxon>
    </lineage>
</organism>